<accession>A0A7X5AUJ6</accession>
<evidence type="ECO:0000313" key="5">
    <source>
        <dbReference type="EMBL" id="NAW67488.1"/>
    </source>
</evidence>
<dbReference type="Proteomes" id="UP000465712">
    <property type="component" value="Unassembled WGS sequence"/>
</dbReference>
<proteinExistence type="predicted"/>
<dbReference type="SUPFAM" id="SSF55785">
    <property type="entry name" value="PYP-like sensor domain (PAS domain)"/>
    <property type="match status" value="2"/>
</dbReference>
<name>A0A7X5AUJ6_9GAMM</name>
<dbReference type="GO" id="GO:0016020">
    <property type="term" value="C:membrane"/>
    <property type="evidence" value="ECO:0007669"/>
    <property type="project" value="UniProtKB-SubCell"/>
</dbReference>
<evidence type="ECO:0000256" key="1">
    <source>
        <dbReference type="ARBA" id="ARBA00004370"/>
    </source>
</evidence>
<reference evidence="5 6" key="1">
    <citation type="submission" date="2017-05" db="EMBL/GenBank/DDBJ databases">
        <title>High clonality and local adaptation shapes Vibrionaceae linages within an endangered oasis.</title>
        <authorList>
            <person name="Vazquez-Rosas-Landa M."/>
        </authorList>
    </citation>
    <scope>NUCLEOTIDE SEQUENCE [LARGE SCALE GENOMIC DNA]</scope>
    <source>
        <strain evidence="5 6">P46_P4S1P180</strain>
    </source>
</reference>
<dbReference type="AlphaFoldDB" id="A0A7X5AUJ6"/>
<dbReference type="NCBIfam" id="TIGR00229">
    <property type="entry name" value="sensory_box"/>
    <property type="match status" value="2"/>
</dbReference>
<dbReference type="GO" id="GO:0007165">
    <property type="term" value="P:signal transduction"/>
    <property type="evidence" value="ECO:0007669"/>
    <property type="project" value="UniProtKB-KW"/>
</dbReference>
<dbReference type="Gene3D" id="3.30.450.20">
    <property type="entry name" value="PAS domain"/>
    <property type="match status" value="2"/>
</dbReference>
<dbReference type="PANTHER" id="PTHR32089">
    <property type="entry name" value="METHYL-ACCEPTING CHEMOTAXIS PROTEIN MCPB"/>
    <property type="match status" value="1"/>
</dbReference>
<evidence type="ECO:0000256" key="2">
    <source>
        <dbReference type="ARBA" id="ARBA00023224"/>
    </source>
</evidence>
<keyword evidence="2 3" id="KW-0807">Transducer</keyword>
<dbReference type="EMBL" id="WXWW01000287">
    <property type="protein sequence ID" value="NAW67488.1"/>
    <property type="molecule type" value="Genomic_DNA"/>
</dbReference>
<comment type="caution">
    <text evidence="5">The sequence shown here is derived from an EMBL/GenBank/DDBJ whole genome shotgun (WGS) entry which is preliminary data.</text>
</comment>
<dbReference type="SMART" id="SM00283">
    <property type="entry name" value="MA"/>
    <property type="match status" value="1"/>
</dbReference>
<dbReference type="PANTHER" id="PTHR32089:SF112">
    <property type="entry name" value="LYSOZYME-LIKE PROTEIN-RELATED"/>
    <property type="match status" value="1"/>
</dbReference>
<dbReference type="CDD" id="cd00130">
    <property type="entry name" value="PAS"/>
    <property type="match status" value="2"/>
</dbReference>
<dbReference type="PROSITE" id="PS50111">
    <property type="entry name" value="CHEMOTAXIS_TRANSDUC_2"/>
    <property type="match status" value="1"/>
</dbReference>
<sequence>MFFRKIKQQNHELKAELYALSQVEESIESDMLRLTLDEGGNVISANTLFQSDILLPLEEIKGKHIADLVPLQARDTRHFHLMSDAIRQRKHWNGALQILKGNGEEAWLRAILQPILSAGGGIKHIVIYASELTRTIAMSREQEDLINALHRSTAVIEFTLDGIILDANSNFLASMGYEKTKIVGQHHRIFCESSEASSPEYRAFWQRLGQGEFVSDRFKRIDSYGNVVWLEASYNPIYNAHGELYKVVKFATVITDQINREIAIAEAADIAHEVSTETGQQTTQGKQVIDSTIEKMEELTKVMEKANAGIQALYEQSQKINELVGSINGIAAQTNLLALNAAIEAARAGEQGRGFAVVADEVRQLASRTSQTTDEIVAVVSENLTLTGNAVHLIEQGLSQASETLTLSNKAGQMMSDIRKGAEKVDMAVGSFTKQL</sequence>
<dbReference type="SUPFAM" id="SSF58104">
    <property type="entry name" value="Methyl-accepting chemotaxis protein (MCP) signaling domain"/>
    <property type="match status" value="1"/>
</dbReference>
<evidence type="ECO:0000259" key="4">
    <source>
        <dbReference type="PROSITE" id="PS50111"/>
    </source>
</evidence>
<dbReference type="InterPro" id="IPR000014">
    <property type="entry name" value="PAS"/>
</dbReference>
<dbReference type="Pfam" id="PF00015">
    <property type="entry name" value="MCPsignal"/>
    <property type="match status" value="1"/>
</dbReference>
<dbReference type="InterPro" id="IPR035965">
    <property type="entry name" value="PAS-like_dom_sf"/>
</dbReference>
<feature type="domain" description="Methyl-accepting transducer" evidence="4">
    <location>
        <begin position="264"/>
        <end position="436"/>
    </location>
</feature>
<dbReference type="Pfam" id="PF08447">
    <property type="entry name" value="PAS_3"/>
    <property type="match status" value="1"/>
</dbReference>
<evidence type="ECO:0000256" key="3">
    <source>
        <dbReference type="PROSITE-ProRule" id="PRU00284"/>
    </source>
</evidence>
<dbReference type="InterPro" id="IPR004089">
    <property type="entry name" value="MCPsignal_dom"/>
</dbReference>
<comment type="subcellular location">
    <subcellularLocation>
        <location evidence="1">Membrane</location>
    </subcellularLocation>
</comment>
<dbReference type="GO" id="GO:0006935">
    <property type="term" value="P:chemotaxis"/>
    <property type="evidence" value="ECO:0007669"/>
    <property type="project" value="UniProtKB-ARBA"/>
</dbReference>
<protein>
    <submittedName>
        <fullName evidence="5">PAS domain S-box protein</fullName>
    </submittedName>
</protein>
<dbReference type="InterPro" id="IPR001610">
    <property type="entry name" value="PAC"/>
</dbReference>
<gene>
    <name evidence="5" type="ORF">CAG72_20055</name>
</gene>
<organism evidence="5 6">
    <name type="scientific">Photobacterium halotolerans</name>
    <dbReference type="NCBI Taxonomy" id="265726"/>
    <lineage>
        <taxon>Bacteria</taxon>
        <taxon>Pseudomonadati</taxon>
        <taxon>Pseudomonadota</taxon>
        <taxon>Gammaproteobacteria</taxon>
        <taxon>Vibrionales</taxon>
        <taxon>Vibrionaceae</taxon>
        <taxon>Photobacterium</taxon>
    </lineage>
</organism>
<dbReference type="SMART" id="SM00086">
    <property type="entry name" value="PAC"/>
    <property type="match status" value="2"/>
</dbReference>
<dbReference type="InterPro" id="IPR013655">
    <property type="entry name" value="PAS_fold_3"/>
</dbReference>
<dbReference type="Pfam" id="PF13426">
    <property type="entry name" value="PAS_9"/>
    <property type="match status" value="1"/>
</dbReference>
<dbReference type="Gene3D" id="1.10.287.950">
    <property type="entry name" value="Methyl-accepting chemotaxis protein"/>
    <property type="match status" value="1"/>
</dbReference>
<evidence type="ECO:0000313" key="6">
    <source>
        <dbReference type="Proteomes" id="UP000465712"/>
    </source>
</evidence>